<accession>A0AAD9IW52</accession>
<dbReference type="AlphaFoldDB" id="A0AAD9IW52"/>
<gene>
    <name evidence="1" type="ORF">LSH36_1112g00039</name>
</gene>
<proteinExistence type="predicted"/>
<dbReference type="EMBL" id="JAODUP010001111">
    <property type="protein sequence ID" value="KAK2141375.1"/>
    <property type="molecule type" value="Genomic_DNA"/>
</dbReference>
<dbReference type="Proteomes" id="UP001208570">
    <property type="component" value="Unassembled WGS sequence"/>
</dbReference>
<evidence type="ECO:0000313" key="1">
    <source>
        <dbReference type="EMBL" id="KAK2141375.1"/>
    </source>
</evidence>
<name>A0AAD9IW52_9ANNE</name>
<comment type="caution">
    <text evidence="1">The sequence shown here is derived from an EMBL/GenBank/DDBJ whole genome shotgun (WGS) entry which is preliminary data.</text>
</comment>
<reference evidence="1" key="1">
    <citation type="journal article" date="2023" name="Mol. Biol. Evol.">
        <title>Third-Generation Sequencing Reveals the Adaptive Role of the Epigenome in Three Deep-Sea Polychaetes.</title>
        <authorList>
            <person name="Perez M."/>
            <person name="Aroh O."/>
            <person name="Sun Y."/>
            <person name="Lan Y."/>
            <person name="Juniper S.K."/>
            <person name="Young C.R."/>
            <person name="Angers B."/>
            <person name="Qian P.Y."/>
        </authorList>
    </citation>
    <scope>NUCLEOTIDE SEQUENCE</scope>
    <source>
        <strain evidence="1">P08H-3</strain>
    </source>
</reference>
<protein>
    <submittedName>
        <fullName evidence="1">Uncharacterized protein</fullName>
    </submittedName>
</protein>
<feature type="non-terminal residue" evidence="1">
    <location>
        <position position="75"/>
    </location>
</feature>
<organism evidence="1 2">
    <name type="scientific">Paralvinella palmiformis</name>
    <dbReference type="NCBI Taxonomy" id="53620"/>
    <lineage>
        <taxon>Eukaryota</taxon>
        <taxon>Metazoa</taxon>
        <taxon>Spiralia</taxon>
        <taxon>Lophotrochozoa</taxon>
        <taxon>Annelida</taxon>
        <taxon>Polychaeta</taxon>
        <taxon>Sedentaria</taxon>
        <taxon>Canalipalpata</taxon>
        <taxon>Terebellida</taxon>
        <taxon>Terebelliformia</taxon>
        <taxon>Alvinellidae</taxon>
        <taxon>Paralvinella</taxon>
    </lineage>
</organism>
<sequence>FPAFLKIIEVTSIARYAFQIILICQWRNVQHLECENTSRDQSIKYASDMILEEQTVCYDNGIKVIQSYGYLPVRT</sequence>
<evidence type="ECO:0000313" key="2">
    <source>
        <dbReference type="Proteomes" id="UP001208570"/>
    </source>
</evidence>
<keyword evidence="2" id="KW-1185">Reference proteome</keyword>